<dbReference type="Proteomes" id="UP000824005">
    <property type="component" value="Unassembled WGS sequence"/>
</dbReference>
<organism evidence="2 3">
    <name type="scientific">Candidatus Agrococcus pullicola</name>
    <dbReference type="NCBI Taxonomy" id="2838429"/>
    <lineage>
        <taxon>Bacteria</taxon>
        <taxon>Bacillati</taxon>
        <taxon>Actinomycetota</taxon>
        <taxon>Actinomycetes</taxon>
        <taxon>Micrococcales</taxon>
        <taxon>Microbacteriaceae</taxon>
        <taxon>Agrococcus</taxon>
    </lineage>
</organism>
<sequence length="313" mass="33211">MRTLSRVAAVALATIIATSATGCQLFTPGGQGSEVGSVAITWSNVESTPDETRAAIHEVMDGKVPEPLLLADGDAWQSWLEQLPGALRSTAVGLDADFPEESVVVGFYRDCESTPHVAHFGDGDLEFAAVQDESVDCATAPETIVVILLTHDELGVDSGSLTLRNAGSIPVASDAVTLDREVGSAFIVWSVENDSANPGEGAAVLEVTPEQREPQLISDKDSWLAWTAALPDPLIVPVTAIELDFNAISMVIGFYDDCAMQPLLFDERDGDLVFAALQDDPTLCYSSYPSIAVMKVDIDELAGDVSELTVRGL</sequence>
<reference evidence="2" key="2">
    <citation type="submission" date="2021-04" db="EMBL/GenBank/DDBJ databases">
        <authorList>
            <person name="Gilroy R."/>
        </authorList>
    </citation>
    <scope>NUCLEOTIDE SEQUENCE</scope>
    <source>
        <strain evidence="2">ChiGjej1B1-98</strain>
    </source>
</reference>
<feature type="signal peptide" evidence="1">
    <location>
        <begin position="1"/>
        <end position="22"/>
    </location>
</feature>
<evidence type="ECO:0008006" key="4">
    <source>
        <dbReference type="Google" id="ProtNLM"/>
    </source>
</evidence>
<evidence type="ECO:0000313" key="2">
    <source>
        <dbReference type="EMBL" id="HIY66757.1"/>
    </source>
</evidence>
<keyword evidence="1" id="KW-0732">Signal</keyword>
<name>A0A9D1YVY0_9MICO</name>
<dbReference type="PROSITE" id="PS51257">
    <property type="entry name" value="PROKAR_LIPOPROTEIN"/>
    <property type="match status" value="1"/>
</dbReference>
<evidence type="ECO:0000313" key="3">
    <source>
        <dbReference type="Proteomes" id="UP000824005"/>
    </source>
</evidence>
<dbReference type="AlphaFoldDB" id="A0A9D1YVY0"/>
<accession>A0A9D1YVY0</accession>
<gene>
    <name evidence="2" type="ORF">H9830_10830</name>
</gene>
<dbReference type="EMBL" id="DXDC01000325">
    <property type="protein sequence ID" value="HIY66757.1"/>
    <property type="molecule type" value="Genomic_DNA"/>
</dbReference>
<evidence type="ECO:0000256" key="1">
    <source>
        <dbReference type="SAM" id="SignalP"/>
    </source>
</evidence>
<reference evidence="2" key="1">
    <citation type="journal article" date="2021" name="PeerJ">
        <title>Extensive microbial diversity within the chicken gut microbiome revealed by metagenomics and culture.</title>
        <authorList>
            <person name="Gilroy R."/>
            <person name="Ravi A."/>
            <person name="Getino M."/>
            <person name="Pursley I."/>
            <person name="Horton D.L."/>
            <person name="Alikhan N.F."/>
            <person name="Baker D."/>
            <person name="Gharbi K."/>
            <person name="Hall N."/>
            <person name="Watson M."/>
            <person name="Adriaenssens E.M."/>
            <person name="Foster-Nyarko E."/>
            <person name="Jarju S."/>
            <person name="Secka A."/>
            <person name="Antonio M."/>
            <person name="Oren A."/>
            <person name="Chaudhuri R.R."/>
            <person name="La Ragione R."/>
            <person name="Hildebrand F."/>
            <person name="Pallen M.J."/>
        </authorList>
    </citation>
    <scope>NUCLEOTIDE SEQUENCE</scope>
    <source>
        <strain evidence="2">ChiGjej1B1-98</strain>
    </source>
</reference>
<proteinExistence type="predicted"/>
<protein>
    <recommendedName>
        <fullName evidence="4">Lipoprotein</fullName>
    </recommendedName>
</protein>
<feature type="chain" id="PRO_5038468954" description="Lipoprotein" evidence="1">
    <location>
        <begin position="23"/>
        <end position="313"/>
    </location>
</feature>
<comment type="caution">
    <text evidence="2">The sequence shown here is derived from an EMBL/GenBank/DDBJ whole genome shotgun (WGS) entry which is preliminary data.</text>
</comment>